<sequence>MYATFDPDEVSDREVLPPTPTLAGSTSSLDDSLLQSPYITSFIGASAPPLTKRTSHPDPRVNSEGNCRAWWGKRASTDSSNWRASIDLRAYEHVFGDLASRESLGLLENSPSQTDETSSIALAPAPDCKRSVSGAKGSPPPDTNADELDVQPDTAPGSSCSPLAQWGHTSPARASRRSTPPLPEFNAGLARQIQLTVKTTGILDGELDANSTVSDSLVPRLSVDEFNSPEPLYTHSIDLSPHLNASHTNSSMLAHCDQSSLAPPCVSMTQTQCGRSALREAGIAHGSPKALAPSPPMENVSGHPHNNNFFQRLVRKTFSKSSSAILSTGSRSLPAYSTLPIGNQRSQRSSNEAPSTPKRSRWALLQRFVAKPTSAAKAAGADTTRRSRNQTTLGGMDQTRRHTFMNVNSSSVSFFGDPLARIDPFARSDGIGATVSPINSNLSVPSWNEAFDTEDRDAHITGLPVRQRLNRSWSEDINEMDPSNVAPTADVACGSLGVRDALITPLPNPPSDAQHTCASPGTRSLGRNPISKRIGRRYSSSMLNAFS</sequence>
<feature type="compositionally biased region" description="Polar residues" evidence="1">
    <location>
        <begin position="511"/>
        <end position="522"/>
    </location>
</feature>
<evidence type="ECO:0000313" key="3">
    <source>
        <dbReference type="Proteomes" id="UP000059188"/>
    </source>
</evidence>
<proteinExistence type="predicted"/>
<protein>
    <submittedName>
        <fullName evidence="2">Uncharacterized protein</fullName>
    </submittedName>
</protein>
<keyword evidence="3" id="KW-1185">Reference proteome</keyword>
<evidence type="ECO:0000313" key="2">
    <source>
        <dbReference type="EMBL" id="CEL59358.1"/>
    </source>
</evidence>
<evidence type="ECO:0000256" key="1">
    <source>
        <dbReference type="SAM" id="MobiDB-lite"/>
    </source>
</evidence>
<feature type="compositionally biased region" description="Low complexity" evidence="1">
    <location>
        <begin position="373"/>
        <end position="382"/>
    </location>
</feature>
<feature type="region of interest" description="Disordered" evidence="1">
    <location>
        <begin position="335"/>
        <end position="358"/>
    </location>
</feature>
<feature type="compositionally biased region" description="Polar residues" evidence="1">
    <location>
        <begin position="109"/>
        <end position="120"/>
    </location>
</feature>
<feature type="compositionally biased region" description="Polar residues" evidence="1">
    <location>
        <begin position="340"/>
        <end position="354"/>
    </location>
</feature>
<reference evidence="2 3" key="1">
    <citation type="submission" date="2014-11" db="EMBL/GenBank/DDBJ databases">
        <authorList>
            <person name="Wibberg Daniel"/>
        </authorList>
    </citation>
    <scope>NUCLEOTIDE SEQUENCE [LARGE SCALE GENOMIC DNA]</scope>
    <source>
        <strain evidence="2">Rhizoctonia solani AG1-IB 7/3/14</strain>
    </source>
</reference>
<feature type="region of interest" description="Disordered" evidence="1">
    <location>
        <begin position="507"/>
        <end position="531"/>
    </location>
</feature>
<feature type="region of interest" description="Disordered" evidence="1">
    <location>
        <begin position="285"/>
        <end position="307"/>
    </location>
</feature>
<feature type="region of interest" description="Disordered" evidence="1">
    <location>
        <begin position="373"/>
        <end position="398"/>
    </location>
</feature>
<feature type="region of interest" description="Disordered" evidence="1">
    <location>
        <begin position="1"/>
        <end position="30"/>
    </location>
</feature>
<dbReference type="OrthoDB" id="3244453at2759"/>
<gene>
    <name evidence="2" type="ORF">RSOLAG1IB_03291</name>
</gene>
<accession>A0A0B7FSZ9</accession>
<dbReference type="EMBL" id="LN679103">
    <property type="protein sequence ID" value="CEL59358.1"/>
    <property type="molecule type" value="Genomic_DNA"/>
</dbReference>
<feature type="region of interest" description="Disordered" evidence="1">
    <location>
        <begin position="45"/>
        <end position="65"/>
    </location>
</feature>
<dbReference type="Proteomes" id="UP000059188">
    <property type="component" value="Unassembled WGS sequence"/>
</dbReference>
<dbReference type="AlphaFoldDB" id="A0A0B7FSZ9"/>
<name>A0A0B7FSZ9_THACB</name>
<feature type="region of interest" description="Disordered" evidence="1">
    <location>
        <begin position="108"/>
        <end position="184"/>
    </location>
</feature>
<organism evidence="2 3">
    <name type="scientific">Thanatephorus cucumeris (strain AG1-IB / isolate 7/3/14)</name>
    <name type="common">Lettuce bottom rot fungus</name>
    <name type="synonym">Rhizoctonia solani</name>
    <dbReference type="NCBI Taxonomy" id="1108050"/>
    <lineage>
        <taxon>Eukaryota</taxon>
        <taxon>Fungi</taxon>
        <taxon>Dikarya</taxon>
        <taxon>Basidiomycota</taxon>
        <taxon>Agaricomycotina</taxon>
        <taxon>Agaricomycetes</taxon>
        <taxon>Cantharellales</taxon>
        <taxon>Ceratobasidiaceae</taxon>
        <taxon>Rhizoctonia</taxon>
        <taxon>Rhizoctonia solani AG-1</taxon>
    </lineage>
</organism>